<comment type="caution">
    <text evidence="1">The sequence shown here is derived from an EMBL/GenBank/DDBJ whole genome shotgun (WGS) entry which is preliminary data.</text>
</comment>
<dbReference type="RefSeq" id="WP_172584178.1">
    <property type="nucleotide sequence ID" value="NZ_BLAM01000054.1"/>
</dbReference>
<sequence>MEQKYWIHVLPVESGYLFKQWERFGLGKKEYREGVYDVQKEWTLDEIKELQKLPTFKNIKLRECLEPYEPTPKEIPDFCTVVFQGAEGDSWEVDYEARNIYIYENGDIRYQGRDERTDTFGLYRIVKIWDDEKDFDEKIVEKIIKQNRRRFAPDDKPIHVAF</sequence>
<protein>
    <submittedName>
        <fullName evidence="1">Uncharacterized protein</fullName>
    </submittedName>
</protein>
<proteinExistence type="predicted"/>
<accession>A0A6F9XJE6</accession>
<evidence type="ECO:0000313" key="1">
    <source>
        <dbReference type="EMBL" id="GET05325.1"/>
    </source>
</evidence>
<dbReference type="EMBL" id="BLAM01000054">
    <property type="protein sequence ID" value="GET05325.1"/>
    <property type="molecule type" value="Genomic_DNA"/>
</dbReference>
<gene>
    <name evidence="1" type="ORF">SY212_03550</name>
</gene>
<dbReference type="AlphaFoldDB" id="A0A6F9XJE6"/>
<organism evidence="1">
    <name type="scientific">Ligilactobacillus agilis</name>
    <dbReference type="NCBI Taxonomy" id="1601"/>
    <lineage>
        <taxon>Bacteria</taxon>
        <taxon>Bacillati</taxon>
        <taxon>Bacillota</taxon>
        <taxon>Bacilli</taxon>
        <taxon>Lactobacillales</taxon>
        <taxon>Lactobacillaceae</taxon>
        <taxon>Ligilactobacillus</taxon>
    </lineage>
</organism>
<name>A0A6F9XJE6_9LACO</name>
<reference evidence="1" key="1">
    <citation type="submission" date="2019-10" db="EMBL/GenBank/DDBJ databases">
        <title>Lactobacillus agilis SY212 Whole Genome Sequencing Project.</title>
        <authorList>
            <person name="Suzuki S."/>
            <person name="Endo A."/>
            <person name="Maeno S."/>
            <person name="Shiwa Y."/>
            <person name="Matsutani M."/>
            <person name="Kajikawa A."/>
        </authorList>
    </citation>
    <scope>NUCLEOTIDE SEQUENCE</scope>
    <source>
        <strain evidence="1">SY212</strain>
    </source>
</reference>
<dbReference type="Proteomes" id="UP000494265">
    <property type="component" value="Unassembled WGS sequence"/>
</dbReference>